<dbReference type="InterPro" id="IPR000568">
    <property type="entry name" value="ATP_synth_F0_asu"/>
</dbReference>
<dbReference type="HAMAP" id="MF_01393">
    <property type="entry name" value="ATP_synth_a_bact"/>
    <property type="match status" value="1"/>
</dbReference>
<evidence type="ECO:0000256" key="4">
    <source>
        <dbReference type="ARBA" id="ARBA00022547"/>
    </source>
</evidence>
<dbReference type="GO" id="GO:0046933">
    <property type="term" value="F:proton-transporting ATP synthase activity, rotational mechanism"/>
    <property type="evidence" value="ECO:0007669"/>
    <property type="project" value="UniProtKB-UniRule"/>
</dbReference>
<feature type="transmembrane region" description="Helical" evidence="11">
    <location>
        <begin position="132"/>
        <end position="151"/>
    </location>
</feature>
<evidence type="ECO:0000256" key="10">
    <source>
        <dbReference type="ARBA" id="ARBA00023310"/>
    </source>
</evidence>
<dbReference type="PANTHER" id="PTHR42823">
    <property type="entry name" value="ATP SYNTHASE SUBUNIT A, CHLOROPLASTIC"/>
    <property type="match status" value="1"/>
</dbReference>
<organism evidence="12 13">
    <name type="scientific">Candidatus Pelethenecus faecipullorum</name>
    <dbReference type="NCBI Taxonomy" id="2840900"/>
    <lineage>
        <taxon>Bacteria</taxon>
        <taxon>Bacillati</taxon>
        <taxon>Mycoplasmatota</taxon>
        <taxon>Mollicutes</taxon>
        <taxon>Candidatus Pelethenecus</taxon>
    </lineage>
</organism>
<dbReference type="InterPro" id="IPR045082">
    <property type="entry name" value="ATP_syn_F0_a_bact/chloroplast"/>
</dbReference>
<dbReference type="PANTHER" id="PTHR42823:SF3">
    <property type="entry name" value="ATP SYNTHASE SUBUNIT A, CHLOROPLASTIC"/>
    <property type="match status" value="1"/>
</dbReference>
<comment type="function">
    <text evidence="11">Key component of the proton channel; it plays a direct role in the translocation of protons across the membrane.</text>
</comment>
<feature type="transmembrane region" description="Helical" evidence="11">
    <location>
        <begin position="49"/>
        <end position="66"/>
    </location>
</feature>
<name>A0A9D1GT25_9MOLU</name>
<comment type="caution">
    <text evidence="12">The sequence shown here is derived from an EMBL/GenBank/DDBJ whole genome shotgun (WGS) entry which is preliminary data.</text>
</comment>
<gene>
    <name evidence="11" type="primary">atpB</name>
    <name evidence="12" type="ORF">IAD46_05205</name>
</gene>
<evidence type="ECO:0000256" key="3">
    <source>
        <dbReference type="ARBA" id="ARBA00022448"/>
    </source>
</evidence>
<evidence type="ECO:0000313" key="13">
    <source>
        <dbReference type="Proteomes" id="UP000886758"/>
    </source>
</evidence>
<dbReference type="GO" id="GO:0005886">
    <property type="term" value="C:plasma membrane"/>
    <property type="evidence" value="ECO:0007669"/>
    <property type="project" value="UniProtKB-SubCell"/>
</dbReference>
<keyword evidence="5 11" id="KW-0812">Transmembrane</keyword>
<dbReference type="Proteomes" id="UP000886758">
    <property type="component" value="Unassembled WGS sequence"/>
</dbReference>
<feature type="transmembrane region" description="Helical" evidence="11">
    <location>
        <begin position="78"/>
        <end position="99"/>
    </location>
</feature>
<evidence type="ECO:0000256" key="6">
    <source>
        <dbReference type="ARBA" id="ARBA00022781"/>
    </source>
</evidence>
<dbReference type="PRINTS" id="PR00123">
    <property type="entry name" value="ATPASEA"/>
</dbReference>
<dbReference type="EMBL" id="DVLF01000164">
    <property type="protein sequence ID" value="HIT50406.1"/>
    <property type="molecule type" value="Genomic_DNA"/>
</dbReference>
<evidence type="ECO:0000256" key="2">
    <source>
        <dbReference type="ARBA" id="ARBA00006810"/>
    </source>
</evidence>
<reference evidence="12" key="1">
    <citation type="submission" date="2020-10" db="EMBL/GenBank/DDBJ databases">
        <authorList>
            <person name="Gilroy R."/>
        </authorList>
    </citation>
    <scope>NUCLEOTIDE SEQUENCE</scope>
    <source>
        <strain evidence="12">ChiW17-6978</strain>
    </source>
</reference>
<keyword evidence="9 11" id="KW-0472">Membrane</keyword>
<evidence type="ECO:0000256" key="7">
    <source>
        <dbReference type="ARBA" id="ARBA00022989"/>
    </source>
</evidence>
<keyword evidence="10 11" id="KW-0066">ATP synthesis</keyword>
<evidence type="ECO:0000256" key="8">
    <source>
        <dbReference type="ARBA" id="ARBA00023065"/>
    </source>
</evidence>
<dbReference type="Gene3D" id="1.20.120.220">
    <property type="entry name" value="ATP synthase, F0 complex, subunit A"/>
    <property type="match status" value="1"/>
</dbReference>
<dbReference type="AlphaFoldDB" id="A0A9D1GT25"/>
<keyword evidence="4 11" id="KW-0138">CF(0)</keyword>
<proteinExistence type="inferred from homology"/>
<comment type="subcellular location">
    <subcellularLocation>
        <location evidence="11">Cell membrane</location>
        <topology evidence="11">Multi-pass membrane protein</topology>
    </subcellularLocation>
    <subcellularLocation>
        <location evidence="1">Membrane</location>
        <topology evidence="1">Multi-pass membrane protein</topology>
    </subcellularLocation>
</comment>
<dbReference type="GO" id="GO:0045259">
    <property type="term" value="C:proton-transporting ATP synthase complex"/>
    <property type="evidence" value="ECO:0007669"/>
    <property type="project" value="UniProtKB-KW"/>
</dbReference>
<evidence type="ECO:0000256" key="1">
    <source>
        <dbReference type="ARBA" id="ARBA00004141"/>
    </source>
</evidence>
<feature type="transmembrane region" description="Helical" evidence="11">
    <location>
        <begin position="163"/>
        <end position="188"/>
    </location>
</feature>
<keyword evidence="6 11" id="KW-0375">Hydrogen ion transport</keyword>
<dbReference type="SUPFAM" id="SSF81336">
    <property type="entry name" value="F1F0 ATP synthase subunit A"/>
    <property type="match status" value="1"/>
</dbReference>
<feature type="transmembrane region" description="Helical" evidence="11">
    <location>
        <begin position="106"/>
        <end position="126"/>
    </location>
</feature>
<feature type="transmembrane region" description="Helical" evidence="11">
    <location>
        <begin position="18"/>
        <end position="37"/>
    </location>
</feature>
<accession>A0A9D1GT25</accession>
<keyword evidence="7 11" id="KW-1133">Transmembrane helix</keyword>
<keyword evidence="11" id="KW-1003">Cell membrane</keyword>
<keyword evidence="8 11" id="KW-0406">Ion transport</keyword>
<keyword evidence="3 11" id="KW-0813">Transport</keyword>
<dbReference type="InterPro" id="IPR035908">
    <property type="entry name" value="F0_ATP_A_sf"/>
</dbReference>
<protein>
    <recommendedName>
        <fullName evidence="11">ATP synthase subunit a</fullName>
    </recommendedName>
    <alternativeName>
        <fullName evidence="11">ATP synthase F0 sector subunit a</fullName>
    </alternativeName>
    <alternativeName>
        <fullName evidence="11">F-ATPase subunit 6</fullName>
    </alternativeName>
</protein>
<dbReference type="Pfam" id="PF00119">
    <property type="entry name" value="ATP-synt_A"/>
    <property type="match status" value="1"/>
</dbReference>
<evidence type="ECO:0000313" key="12">
    <source>
        <dbReference type="EMBL" id="HIT50406.1"/>
    </source>
</evidence>
<comment type="similarity">
    <text evidence="2 11">Belongs to the ATPase A chain family.</text>
</comment>
<evidence type="ECO:0000256" key="5">
    <source>
        <dbReference type="ARBA" id="ARBA00022692"/>
    </source>
</evidence>
<dbReference type="CDD" id="cd00310">
    <property type="entry name" value="ATP-synt_Fo_a_6"/>
    <property type="match status" value="1"/>
</dbReference>
<sequence length="229" mass="25898">MNEFWQSFCDLSTISKPVASSVIITLCLSLVFILMSFKIKKVDPTKKTPLWLMPWMMLVDIMNNFIKQNIGKRWKFYAPWFLSLALFIFFSNISAVYLLENPTSYIMITATLALCTFLIIQITGIVSNGFLGYLRGFLDPIWVMLPMNIISEFSLPISLCLRLFGNIISGSVIGILIKGFLGWAAIAVMPAVNIIFDIGFGLIQTTVFVILSIIFTSQKINDEEKIFSM</sequence>
<reference evidence="12" key="2">
    <citation type="journal article" date="2021" name="PeerJ">
        <title>Extensive microbial diversity within the chicken gut microbiome revealed by metagenomics and culture.</title>
        <authorList>
            <person name="Gilroy R."/>
            <person name="Ravi A."/>
            <person name="Getino M."/>
            <person name="Pursley I."/>
            <person name="Horton D.L."/>
            <person name="Alikhan N.F."/>
            <person name="Baker D."/>
            <person name="Gharbi K."/>
            <person name="Hall N."/>
            <person name="Watson M."/>
            <person name="Adriaenssens E.M."/>
            <person name="Foster-Nyarko E."/>
            <person name="Jarju S."/>
            <person name="Secka A."/>
            <person name="Antonio M."/>
            <person name="Oren A."/>
            <person name="Chaudhuri R.R."/>
            <person name="La Ragione R."/>
            <person name="Hildebrand F."/>
            <person name="Pallen M.J."/>
        </authorList>
    </citation>
    <scope>NUCLEOTIDE SEQUENCE</scope>
    <source>
        <strain evidence="12">ChiW17-6978</strain>
    </source>
</reference>
<evidence type="ECO:0000256" key="11">
    <source>
        <dbReference type="HAMAP-Rule" id="MF_01393"/>
    </source>
</evidence>
<dbReference type="GO" id="GO:0042777">
    <property type="term" value="P:proton motive force-driven plasma membrane ATP synthesis"/>
    <property type="evidence" value="ECO:0007669"/>
    <property type="project" value="TreeGrafter"/>
</dbReference>
<feature type="transmembrane region" description="Helical" evidence="11">
    <location>
        <begin position="194"/>
        <end position="215"/>
    </location>
</feature>
<evidence type="ECO:0000256" key="9">
    <source>
        <dbReference type="ARBA" id="ARBA00023136"/>
    </source>
</evidence>